<keyword evidence="5 6" id="KW-0539">Nucleus</keyword>
<evidence type="ECO:0000313" key="9">
    <source>
        <dbReference type="Proteomes" id="UP000789739"/>
    </source>
</evidence>
<proteinExistence type="inferred from homology"/>
<comment type="subcellular location">
    <subcellularLocation>
        <location evidence="1 6">Nucleus</location>
    </subcellularLocation>
</comment>
<keyword evidence="3 6" id="KW-0238">DNA-binding</keyword>
<name>A0A9N9FSJ4_9GLOM</name>
<sequence length="338" mass="37912">MAEQAYPNNTMFQAPQYTFSATPEDCTIYDAQRFPLPQPSQYPFTENVIVLKPVSNVDIQLNQLNRLNQSESLSVPRPKSDIAEGNYIIDQNIALLALETNNNVSEEYVNTAFAIPNAMTGGGAISNAAAVADSMIHHQSVSVSTYSSSPTLTEKSLASKPSTSSSPEPLSPLTFIKFEEPEFMDKNEPELEDESLSWVNPKQYRRILKRRIARAKFDAKYGISRERKSYIHKSRHLHALRRPRGPDGRFLTKAEIEMSLSNFMTPFATLPPTLFAPYMYSPEQCFSEQAFRNTMFGNSMIPYNPEYFQTNEGRCNIMPQPGCGIEGDVGSGLVGWMC</sequence>
<evidence type="ECO:0000256" key="7">
    <source>
        <dbReference type="SAM" id="MobiDB-lite"/>
    </source>
</evidence>
<dbReference type="GO" id="GO:0003677">
    <property type="term" value="F:DNA binding"/>
    <property type="evidence" value="ECO:0007669"/>
    <property type="project" value="UniProtKB-KW"/>
</dbReference>
<dbReference type="OrthoDB" id="1097733at2759"/>
<keyword evidence="9" id="KW-1185">Reference proteome</keyword>
<comment type="subunit">
    <text evidence="6">Heterotrimer.</text>
</comment>
<keyword evidence="4 6" id="KW-0804">Transcription</keyword>
<dbReference type="PRINTS" id="PR00616">
    <property type="entry name" value="CCAATSUBUNTB"/>
</dbReference>
<dbReference type="InterPro" id="IPR001289">
    <property type="entry name" value="NFYA"/>
</dbReference>
<dbReference type="Pfam" id="PF02045">
    <property type="entry name" value="CBFB_NFYA"/>
    <property type="match status" value="1"/>
</dbReference>
<accession>A0A9N9FSJ4</accession>
<dbReference type="GO" id="GO:0003700">
    <property type="term" value="F:DNA-binding transcription factor activity"/>
    <property type="evidence" value="ECO:0007669"/>
    <property type="project" value="UniProtKB-UniRule"/>
</dbReference>
<evidence type="ECO:0000256" key="5">
    <source>
        <dbReference type="ARBA" id="ARBA00023242"/>
    </source>
</evidence>
<comment type="function">
    <text evidence="6">Component of the sequence-specific heterotrimeric transcription factor (NF-Y) which specifically recognizes a 5'-CCAAT-3' box motif found in the promoters of its target genes.</text>
</comment>
<evidence type="ECO:0000256" key="1">
    <source>
        <dbReference type="ARBA" id="ARBA00004123"/>
    </source>
</evidence>
<dbReference type="Proteomes" id="UP000789739">
    <property type="component" value="Unassembled WGS sequence"/>
</dbReference>
<dbReference type="Gene3D" id="6.10.250.2430">
    <property type="match status" value="1"/>
</dbReference>
<keyword evidence="2 6" id="KW-0805">Transcription regulation</keyword>
<feature type="region of interest" description="Disordered" evidence="7">
    <location>
        <begin position="145"/>
        <end position="172"/>
    </location>
</feature>
<dbReference type="AlphaFoldDB" id="A0A9N9FSJ4"/>
<dbReference type="EMBL" id="CAJVPI010000601">
    <property type="protein sequence ID" value="CAG8554566.1"/>
    <property type="molecule type" value="Genomic_DNA"/>
</dbReference>
<comment type="similarity">
    <text evidence="6">Belongs to the NFYA/HAP2 subunit family.</text>
</comment>
<dbReference type="SMART" id="SM00521">
    <property type="entry name" value="CBF"/>
    <property type="match status" value="1"/>
</dbReference>
<organism evidence="8 9">
    <name type="scientific">Paraglomus brasilianum</name>
    <dbReference type="NCBI Taxonomy" id="144538"/>
    <lineage>
        <taxon>Eukaryota</taxon>
        <taxon>Fungi</taxon>
        <taxon>Fungi incertae sedis</taxon>
        <taxon>Mucoromycota</taxon>
        <taxon>Glomeromycotina</taxon>
        <taxon>Glomeromycetes</taxon>
        <taxon>Paraglomerales</taxon>
        <taxon>Paraglomeraceae</taxon>
        <taxon>Paraglomus</taxon>
    </lineage>
</organism>
<dbReference type="PANTHER" id="PTHR12632">
    <property type="entry name" value="TRANSCRIPTION FACTOR NF-Y ALPHA-RELATED"/>
    <property type="match status" value="1"/>
</dbReference>
<protein>
    <recommendedName>
        <fullName evidence="6">Transcriptional activator HAP2</fullName>
    </recommendedName>
</protein>
<gene>
    <name evidence="8" type="ORF">PBRASI_LOCUS5267</name>
</gene>
<dbReference type="GO" id="GO:0005634">
    <property type="term" value="C:nucleus"/>
    <property type="evidence" value="ECO:0007669"/>
    <property type="project" value="UniProtKB-SubCell"/>
</dbReference>
<evidence type="ECO:0000256" key="3">
    <source>
        <dbReference type="ARBA" id="ARBA00023125"/>
    </source>
</evidence>
<reference evidence="8" key="1">
    <citation type="submission" date="2021-06" db="EMBL/GenBank/DDBJ databases">
        <authorList>
            <person name="Kallberg Y."/>
            <person name="Tangrot J."/>
            <person name="Rosling A."/>
        </authorList>
    </citation>
    <scope>NUCLEOTIDE SEQUENCE</scope>
    <source>
        <strain evidence="8">BR232B</strain>
    </source>
</reference>
<evidence type="ECO:0000256" key="6">
    <source>
        <dbReference type="RuleBase" id="RU367155"/>
    </source>
</evidence>
<dbReference type="PROSITE" id="PS51152">
    <property type="entry name" value="NFYA_HAP2_2"/>
    <property type="match status" value="1"/>
</dbReference>
<evidence type="ECO:0000313" key="8">
    <source>
        <dbReference type="EMBL" id="CAG8554566.1"/>
    </source>
</evidence>
<evidence type="ECO:0000256" key="4">
    <source>
        <dbReference type="ARBA" id="ARBA00023163"/>
    </source>
</evidence>
<comment type="caution">
    <text evidence="8">The sequence shown here is derived from an EMBL/GenBank/DDBJ whole genome shotgun (WGS) entry which is preliminary data.</text>
</comment>
<evidence type="ECO:0000256" key="2">
    <source>
        <dbReference type="ARBA" id="ARBA00023015"/>
    </source>
</evidence>